<dbReference type="Proteomes" id="UP000091857">
    <property type="component" value="Chromosome 13"/>
</dbReference>
<sequence>MEEEQVTFLIDGETEVKLLISIPTSATIEQLKEKIKEQTGVPVSQQTLLYDNTSLSDSCTIKEGKFCSPIVGVVLDVSPAPKEINVNVTVTCLAFRISVIVNPNKETVIQLKQKVGEIWGIETKDITLWRLSRKMQDHLPLYRYYINEGSDVHFTRTGEPLSF</sequence>
<protein>
    <submittedName>
        <fullName evidence="1">Uncharacterized protein</fullName>
    </submittedName>
</protein>
<accession>A0ACB7GK12</accession>
<proteinExistence type="predicted"/>
<gene>
    <name evidence="1" type="ORF">MANES_13G072350v8</name>
</gene>
<comment type="caution">
    <text evidence="1">The sequence shown here is derived from an EMBL/GenBank/DDBJ whole genome shotgun (WGS) entry which is preliminary data.</text>
</comment>
<evidence type="ECO:0000313" key="1">
    <source>
        <dbReference type="EMBL" id="KAG8640648.1"/>
    </source>
</evidence>
<reference evidence="2" key="1">
    <citation type="journal article" date="2016" name="Nat. Biotechnol.">
        <title>Sequencing wild and cultivated cassava and related species reveals extensive interspecific hybridization and genetic diversity.</title>
        <authorList>
            <person name="Bredeson J.V."/>
            <person name="Lyons J.B."/>
            <person name="Prochnik S.E."/>
            <person name="Wu G.A."/>
            <person name="Ha C.M."/>
            <person name="Edsinger-Gonzales E."/>
            <person name="Grimwood J."/>
            <person name="Schmutz J."/>
            <person name="Rabbi I.Y."/>
            <person name="Egesi C."/>
            <person name="Nauluvula P."/>
            <person name="Lebot V."/>
            <person name="Ndunguru J."/>
            <person name="Mkamilo G."/>
            <person name="Bart R.S."/>
            <person name="Setter T.L."/>
            <person name="Gleadow R.M."/>
            <person name="Kulakow P."/>
            <person name="Ferguson M.E."/>
            <person name="Rounsley S."/>
            <person name="Rokhsar D.S."/>
        </authorList>
    </citation>
    <scope>NUCLEOTIDE SEQUENCE [LARGE SCALE GENOMIC DNA]</scope>
    <source>
        <strain evidence="2">cv. AM560-2</strain>
    </source>
</reference>
<organism evidence="1 2">
    <name type="scientific">Manihot esculenta</name>
    <name type="common">Cassava</name>
    <name type="synonym">Jatropha manihot</name>
    <dbReference type="NCBI Taxonomy" id="3983"/>
    <lineage>
        <taxon>Eukaryota</taxon>
        <taxon>Viridiplantae</taxon>
        <taxon>Streptophyta</taxon>
        <taxon>Embryophyta</taxon>
        <taxon>Tracheophyta</taxon>
        <taxon>Spermatophyta</taxon>
        <taxon>Magnoliopsida</taxon>
        <taxon>eudicotyledons</taxon>
        <taxon>Gunneridae</taxon>
        <taxon>Pentapetalae</taxon>
        <taxon>rosids</taxon>
        <taxon>fabids</taxon>
        <taxon>Malpighiales</taxon>
        <taxon>Euphorbiaceae</taxon>
        <taxon>Crotonoideae</taxon>
        <taxon>Manihoteae</taxon>
        <taxon>Manihot</taxon>
    </lineage>
</organism>
<evidence type="ECO:0000313" key="2">
    <source>
        <dbReference type="Proteomes" id="UP000091857"/>
    </source>
</evidence>
<name>A0ACB7GK12_MANES</name>
<keyword evidence="2" id="KW-1185">Reference proteome</keyword>
<dbReference type="EMBL" id="CM004399">
    <property type="protein sequence ID" value="KAG8640648.1"/>
    <property type="molecule type" value="Genomic_DNA"/>
</dbReference>